<name>A0A1G7X4Y7_9MICO</name>
<feature type="compositionally biased region" description="Acidic residues" evidence="1">
    <location>
        <begin position="186"/>
        <end position="200"/>
    </location>
</feature>
<sequence length="200" mass="22720">MIDDALIGHNLTLLRGSMSQKELAERMRKLGFKWSQATVWSIEKGERPLRLTESEALGSVFGIQARTLTFAEQSFSRIMLSRALDDTLTEIGNLAYQSFERQRRLAMLCDLTPEDERDETFTPELFAENAVDHAISGLARAEAHLRGEFEVEETLHGPFPHEGHEYHQAFIARVRAQVEQLRDRSETEEETDDGVDQTAG</sequence>
<dbReference type="OrthoDB" id="4966872at2"/>
<dbReference type="RefSeq" id="WP_091487887.1">
    <property type="nucleotide sequence ID" value="NZ_LT629692.1"/>
</dbReference>
<dbReference type="PROSITE" id="PS50943">
    <property type="entry name" value="HTH_CROC1"/>
    <property type="match status" value="1"/>
</dbReference>
<dbReference type="InterPro" id="IPR001387">
    <property type="entry name" value="Cro/C1-type_HTH"/>
</dbReference>
<dbReference type="InterPro" id="IPR010982">
    <property type="entry name" value="Lambda_DNA-bd_dom_sf"/>
</dbReference>
<dbReference type="EMBL" id="LT629692">
    <property type="protein sequence ID" value="SDG79288.1"/>
    <property type="molecule type" value="Genomic_DNA"/>
</dbReference>
<dbReference type="SUPFAM" id="SSF47413">
    <property type="entry name" value="lambda repressor-like DNA-binding domains"/>
    <property type="match status" value="1"/>
</dbReference>
<evidence type="ECO:0000256" key="1">
    <source>
        <dbReference type="SAM" id="MobiDB-lite"/>
    </source>
</evidence>
<feature type="region of interest" description="Disordered" evidence="1">
    <location>
        <begin position="180"/>
        <end position="200"/>
    </location>
</feature>
<evidence type="ECO:0000313" key="3">
    <source>
        <dbReference type="EMBL" id="SDG79288.1"/>
    </source>
</evidence>
<dbReference type="GO" id="GO:0003677">
    <property type="term" value="F:DNA binding"/>
    <property type="evidence" value="ECO:0007669"/>
    <property type="project" value="InterPro"/>
</dbReference>
<feature type="domain" description="HTH cro/C1-type" evidence="2">
    <location>
        <begin position="18"/>
        <end position="68"/>
    </location>
</feature>
<protein>
    <recommendedName>
        <fullName evidence="2">HTH cro/C1-type domain-containing protein</fullName>
    </recommendedName>
</protein>
<proteinExistence type="predicted"/>
<dbReference type="Proteomes" id="UP000199009">
    <property type="component" value="Chromosome I"/>
</dbReference>
<accession>A0A1G7X4Y7</accession>
<dbReference type="CDD" id="cd00093">
    <property type="entry name" value="HTH_XRE"/>
    <property type="match status" value="1"/>
</dbReference>
<evidence type="ECO:0000313" key="4">
    <source>
        <dbReference type="Proteomes" id="UP000199009"/>
    </source>
</evidence>
<evidence type="ECO:0000259" key="2">
    <source>
        <dbReference type="PROSITE" id="PS50943"/>
    </source>
</evidence>
<organism evidence="3 4">
    <name type="scientific">Microbacterium pygmaeum</name>
    <dbReference type="NCBI Taxonomy" id="370764"/>
    <lineage>
        <taxon>Bacteria</taxon>
        <taxon>Bacillati</taxon>
        <taxon>Actinomycetota</taxon>
        <taxon>Actinomycetes</taxon>
        <taxon>Micrococcales</taxon>
        <taxon>Microbacteriaceae</taxon>
        <taxon>Microbacterium</taxon>
    </lineage>
</organism>
<gene>
    <name evidence="3" type="ORF">SAMN04489810_1307</name>
</gene>
<keyword evidence="4" id="KW-1185">Reference proteome</keyword>
<dbReference type="AlphaFoldDB" id="A0A1G7X4Y7"/>
<dbReference type="Gene3D" id="1.10.260.40">
    <property type="entry name" value="lambda repressor-like DNA-binding domains"/>
    <property type="match status" value="1"/>
</dbReference>
<reference evidence="3 4" key="1">
    <citation type="submission" date="2016-10" db="EMBL/GenBank/DDBJ databases">
        <authorList>
            <person name="de Groot N.N."/>
        </authorList>
    </citation>
    <scope>NUCLEOTIDE SEQUENCE [LARGE SCALE GENOMIC DNA]</scope>
    <source>
        <strain evidence="3 4">DSM 23142</strain>
    </source>
</reference>